<proteinExistence type="predicted"/>
<dbReference type="Proteomes" id="UP001516400">
    <property type="component" value="Unassembled WGS sequence"/>
</dbReference>
<dbReference type="InterPro" id="IPR036691">
    <property type="entry name" value="Endo/exonu/phosph_ase_sf"/>
</dbReference>
<evidence type="ECO:0000313" key="1">
    <source>
        <dbReference type="EMBL" id="KAL3273368.1"/>
    </source>
</evidence>
<evidence type="ECO:0000313" key="2">
    <source>
        <dbReference type="Proteomes" id="UP001516400"/>
    </source>
</evidence>
<protein>
    <submittedName>
        <fullName evidence="1">Uncharacterized protein</fullName>
    </submittedName>
</protein>
<sequence>MKSGVWKRAPLQPNRKPVYEEFTVAMIKLLQWNIRSLLNNFANLKIFIRDYGPDVIALNKTFLKPEHRLTITNHTLLRSGRQDGYEDIAFTIKNGIPFSSISLLNLAMPDHLQVAGLQIGDHYKYVYSPELSNSRRTHYRISAVHPGTLPTSRRLKCSELKVGVWYKKPQ</sequence>
<dbReference type="Gene3D" id="3.60.10.10">
    <property type="entry name" value="Endonuclease/exonuclease/phosphatase"/>
    <property type="match status" value="1"/>
</dbReference>
<dbReference type="AlphaFoldDB" id="A0ABD2N431"/>
<name>A0ABD2N431_9CUCU</name>
<organism evidence="1 2">
    <name type="scientific">Cryptolaemus montrouzieri</name>
    <dbReference type="NCBI Taxonomy" id="559131"/>
    <lineage>
        <taxon>Eukaryota</taxon>
        <taxon>Metazoa</taxon>
        <taxon>Ecdysozoa</taxon>
        <taxon>Arthropoda</taxon>
        <taxon>Hexapoda</taxon>
        <taxon>Insecta</taxon>
        <taxon>Pterygota</taxon>
        <taxon>Neoptera</taxon>
        <taxon>Endopterygota</taxon>
        <taxon>Coleoptera</taxon>
        <taxon>Polyphaga</taxon>
        <taxon>Cucujiformia</taxon>
        <taxon>Coccinelloidea</taxon>
        <taxon>Coccinellidae</taxon>
        <taxon>Scymninae</taxon>
        <taxon>Scymnini</taxon>
        <taxon>Cryptolaemus</taxon>
    </lineage>
</organism>
<accession>A0ABD2N431</accession>
<reference evidence="1 2" key="1">
    <citation type="journal article" date="2021" name="BMC Biol.">
        <title>Horizontally acquired antibacterial genes associated with adaptive radiation of ladybird beetles.</title>
        <authorList>
            <person name="Li H.S."/>
            <person name="Tang X.F."/>
            <person name="Huang Y.H."/>
            <person name="Xu Z.Y."/>
            <person name="Chen M.L."/>
            <person name="Du X.Y."/>
            <person name="Qiu B.Y."/>
            <person name="Chen P.T."/>
            <person name="Zhang W."/>
            <person name="Slipinski A."/>
            <person name="Escalona H.E."/>
            <person name="Waterhouse R.M."/>
            <person name="Zwick A."/>
            <person name="Pang H."/>
        </authorList>
    </citation>
    <scope>NUCLEOTIDE SEQUENCE [LARGE SCALE GENOMIC DNA]</scope>
    <source>
        <strain evidence="1">SYSU2018</strain>
    </source>
</reference>
<dbReference type="EMBL" id="JABFTP020000062">
    <property type="protein sequence ID" value="KAL3273368.1"/>
    <property type="molecule type" value="Genomic_DNA"/>
</dbReference>
<keyword evidence="2" id="KW-1185">Reference proteome</keyword>
<comment type="caution">
    <text evidence="1">The sequence shown here is derived from an EMBL/GenBank/DDBJ whole genome shotgun (WGS) entry which is preliminary data.</text>
</comment>
<dbReference type="SUPFAM" id="SSF56219">
    <property type="entry name" value="DNase I-like"/>
    <property type="match status" value="1"/>
</dbReference>
<gene>
    <name evidence="1" type="ORF">HHI36_014816</name>
</gene>